<feature type="compositionally biased region" description="Low complexity" evidence="4">
    <location>
        <begin position="148"/>
        <end position="162"/>
    </location>
</feature>
<evidence type="ECO:0000256" key="3">
    <source>
        <dbReference type="ARBA" id="ARBA00025609"/>
    </source>
</evidence>
<dbReference type="eggNOG" id="KOG0153">
    <property type="taxonomic scope" value="Eukaryota"/>
</dbReference>
<dbReference type="GeneID" id="11468422"/>
<dbReference type="Pfam" id="PF21369">
    <property type="entry name" value="STL11_N"/>
    <property type="match status" value="1"/>
</dbReference>
<protein>
    <recommendedName>
        <fullName evidence="1">Pre-mRNA-splicing factor SLT11</fullName>
    </recommendedName>
</protein>
<dbReference type="OrthoDB" id="10259600at2759"/>
<dbReference type="GO" id="GO:0036002">
    <property type="term" value="F:pre-mRNA binding"/>
    <property type="evidence" value="ECO:0007669"/>
    <property type="project" value="TreeGrafter"/>
</dbReference>
<feature type="region of interest" description="Disordered" evidence="4">
    <location>
        <begin position="143"/>
        <end position="162"/>
    </location>
</feature>
<dbReference type="InParanoid" id="G8JNU2"/>
<dbReference type="GO" id="GO:0071006">
    <property type="term" value="C:U2-type catalytic step 1 spliceosome"/>
    <property type="evidence" value="ECO:0007669"/>
    <property type="project" value="TreeGrafter"/>
</dbReference>
<dbReference type="GO" id="GO:0000974">
    <property type="term" value="C:Prp19 complex"/>
    <property type="evidence" value="ECO:0007669"/>
    <property type="project" value="EnsemblFungi"/>
</dbReference>
<evidence type="ECO:0000256" key="2">
    <source>
        <dbReference type="ARBA" id="ARBA00022884"/>
    </source>
</evidence>
<feature type="region of interest" description="Disordered" evidence="4">
    <location>
        <begin position="307"/>
        <end position="342"/>
    </location>
</feature>
<comment type="function">
    <text evidence="3">Involved in pre-mRNA splicing. Facilitates the cooperative formation of U2/U6 helix II in association with stem II in the spliceosome. Binds to RNA.</text>
</comment>
<evidence type="ECO:0000256" key="4">
    <source>
        <dbReference type="SAM" id="MobiDB-lite"/>
    </source>
</evidence>
<dbReference type="EMBL" id="CP002498">
    <property type="protein sequence ID" value="AET38367.1"/>
    <property type="molecule type" value="Genomic_DNA"/>
</dbReference>
<keyword evidence="7" id="KW-1185">Reference proteome</keyword>
<dbReference type="FunCoup" id="G8JNU2">
    <property type="interactions" value="162"/>
</dbReference>
<gene>
    <name evidence="6" type="ordered locus">Ecym_2656</name>
</gene>
<dbReference type="RefSeq" id="XP_003645184.1">
    <property type="nucleotide sequence ID" value="XM_003645136.1"/>
</dbReference>
<sequence length="342" mass="37338">MDGDGLPSICEQCLAAGDIRMTRVPHGAECKVCTQPFTLYHFKVGGQRRPTKTLVCRGCAEQRNMCQCCMLDLTWHVPMQLRDEIVSLVQGTDESTVEGSNDMVKRFLALKKGKLGGAQFTGDSGKLGELISRLREVVGSPASAKQLTTTGTTTGTTPAAAGVMDTEGKLPFAGGLATADTRSFFIYGIDPSLAEWEIADAISQLVHTTDWQDRSTVAIVVRHEARCGGVRFKNEDLARSFVTVLDKFQSQSALQRGVFRIRHFRMHVVDWPNFNVAALGTKTKQWLQIARIVNTIMQADIVASTKDVSGPSEAAGSSGKVIKRRKPPKKIKKSKRLAGLEL</sequence>
<dbReference type="PANTHER" id="PTHR14089">
    <property type="entry name" value="PRE-MRNA-SPLICING FACTOR RBM22"/>
    <property type="match status" value="1"/>
</dbReference>
<reference evidence="7" key="1">
    <citation type="journal article" date="2012" name="G3 (Bethesda)">
        <title>Pichia sorbitophila, an interspecies yeast hybrid reveals early steps of genome resolution following polyploidization.</title>
        <authorList>
            <person name="Leh Louis V."/>
            <person name="Despons L."/>
            <person name="Friedrich A."/>
            <person name="Martin T."/>
            <person name="Durrens P."/>
            <person name="Casaregola S."/>
            <person name="Neuveglise C."/>
            <person name="Fairhead C."/>
            <person name="Marck C."/>
            <person name="Cruz J.A."/>
            <person name="Straub M.L."/>
            <person name="Kugler V."/>
            <person name="Sacerdot C."/>
            <person name="Uzunov Z."/>
            <person name="Thierry A."/>
            <person name="Weiss S."/>
            <person name="Bleykasten C."/>
            <person name="De Montigny J."/>
            <person name="Jacques N."/>
            <person name="Jung P."/>
            <person name="Lemaire M."/>
            <person name="Mallet S."/>
            <person name="Morel G."/>
            <person name="Richard G.F."/>
            <person name="Sarkar A."/>
            <person name="Savel G."/>
            <person name="Schacherer J."/>
            <person name="Seret M.L."/>
            <person name="Talla E."/>
            <person name="Samson G."/>
            <person name="Jubin C."/>
            <person name="Poulain J."/>
            <person name="Vacherie B."/>
            <person name="Barbe V."/>
            <person name="Pelletier E."/>
            <person name="Sherman D.J."/>
            <person name="Westhof E."/>
            <person name="Weissenbach J."/>
            <person name="Baret P.V."/>
            <person name="Wincker P."/>
            <person name="Gaillardin C."/>
            <person name="Dujon B."/>
            <person name="Souciet J.L."/>
        </authorList>
    </citation>
    <scope>NUCLEOTIDE SEQUENCE [LARGE SCALE GENOMIC DNA]</scope>
    <source>
        <strain evidence="7">CBS 270.75 / DBVPG 7215 / KCTC 17166 / NRRL Y-17582</strain>
    </source>
</reference>
<evidence type="ECO:0000313" key="7">
    <source>
        <dbReference type="Proteomes" id="UP000006790"/>
    </source>
</evidence>
<dbReference type="GO" id="GO:0071007">
    <property type="term" value="C:U2-type catalytic step 2 spliceosome"/>
    <property type="evidence" value="ECO:0007669"/>
    <property type="project" value="TreeGrafter"/>
</dbReference>
<evidence type="ECO:0000313" key="6">
    <source>
        <dbReference type="EMBL" id="AET38367.1"/>
    </source>
</evidence>
<dbReference type="GO" id="GO:0017070">
    <property type="term" value="F:U6 snRNA binding"/>
    <property type="evidence" value="ECO:0007669"/>
    <property type="project" value="EnsemblFungi"/>
</dbReference>
<name>G8JNU2_ERECY</name>
<evidence type="ECO:0000259" key="5">
    <source>
        <dbReference type="Pfam" id="PF21369"/>
    </source>
</evidence>
<dbReference type="AlphaFoldDB" id="G8JNU2"/>
<accession>G8JNU2</accession>
<feature type="domain" description="STL11/RBM22-like N-terminal" evidence="5">
    <location>
        <begin position="7"/>
        <end position="121"/>
    </location>
</feature>
<dbReference type="STRING" id="931890.G8JNU2"/>
<feature type="compositionally biased region" description="Basic residues" evidence="4">
    <location>
        <begin position="321"/>
        <end position="336"/>
    </location>
</feature>
<proteinExistence type="predicted"/>
<dbReference type="Proteomes" id="UP000006790">
    <property type="component" value="Chromosome 2"/>
</dbReference>
<dbReference type="OMA" id="RNVCQCC"/>
<keyword evidence="2" id="KW-0694">RNA-binding</keyword>
<dbReference type="KEGG" id="erc:Ecym_2656"/>
<organism evidence="6 7">
    <name type="scientific">Eremothecium cymbalariae (strain CBS 270.75 / DBVPG 7215 / KCTC 17166 / NRRL Y-17582)</name>
    <name type="common">Yeast</name>
    <dbReference type="NCBI Taxonomy" id="931890"/>
    <lineage>
        <taxon>Eukaryota</taxon>
        <taxon>Fungi</taxon>
        <taxon>Dikarya</taxon>
        <taxon>Ascomycota</taxon>
        <taxon>Saccharomycotina</taxon>
        <taxon>Saccharomycetes</taxon>
        <taxon>Saccharomycetales</taxon>
        <taxon>Saccharomycetaceae</taxon>
        <taxon>Eremothecium</taxon>
    </lineage>
</organism>
<dbReference type="GO" id="GO:0000398">
    <property type="term" value="P:mRNA splicing, via spliceosome"/>
    <property type="evidence" value="ECO:0007669"/>
    <property type="project" value="EnsemblFungi"/>
</dbReference>
<evidence type="ECO:0000256" key="1">
    <source>
        <dbReference type="ARBA" id="ARBA00019060"/>
    </source>
</evidence>
<dbReference type="PANTHER" id="PTHR14089:SF6">
    <property type="entry name" value="PRE-MRNA-SPLICING FACTOR RBM22"/>
    <property type="match status" value="1"/>
</dbReference>
<dbReference type="InterPro" id="IPR048995">
    <property type="entry name" value="STL11/RBM22-like_N"/>
</dbReference>
<dbReference type="InterPro" id="IPR039171">
    <property type="entry name" value="Cwc2/Slt11"/>
</dbReference>
<dbReference type="HOGENOM" id="CLU_027112_1_1_1"/>